<protein>
    <submittedName>
        <fullName evidence="2">DUF427 domain-containing protein</fullName>
    </submittedName>
</protein>
<dbReference type="PANTHER" id="PTHR34310:SF5">
    <property type="entry name" value="DUF427 DOMAIN PROTEIN (AFU_ORTHOLOGUE AFUA_3G02220)"/>
    <property type="match status" value="1"/>
</dbReference>
<dbReference type="InterPro" id="IPR038694">
    <property type="entry name" value="DUF427_sf"/>
</dbReference>
<organism evidence="2 3">
    <name type="scientific">Symplocastrum torsivum CPER-KK1</name>
    <dbReference type="NCBI Taxonomy" id="450513"/>
    <lineage>
        <taxon>Bacteria</taxon>
        <taxon>Bacillati</taxon>
        <taxon>Cyanobacteriota</taxon>
        <taxon>Cyanophyceae</taxon>
        <taxon>Oscillatoriophycideae</taxon>
        <taxon>Oscillatoriales</taxon>
        <taxon>Microcoleaceae</taxon>
        <taxon>Symplocastrum</taxon>
    </lineage>
</organism>
<evidence type="ECO:0000313" key="2">
    <source>
        <dbReference type="EMBL" id="MBW4543768.1"/>
    </source>
</evidence>
<dbReference type="Proteomes" id="UP000753908">
    <property type="component" value="Unassembled WGS sequence"/>
</dbReference>
<dbReference type="EMBL" id="JAHHIF010000005">
    <property type="protein sequence ID" value="MBW4543768.1"/>
    <property type="molecule type" value="Genomic_DNA"/>
</dbReference>
<dbReference type="PANTHER" id="PTHR34310">
    <property type="entry name" value="DUF427 DOMAIN PROTEIN (AFU_ORTHOLOGUE AFUA_3G02220)"/>
    <property type="match status" value="1"/>
</dbReference>
<reference evidence="2" key="2">
    <citation type="journal article" date="2022" name="Microbiol. Resour. Announc.">
        <title>Metagenome Sequencing to Explore Phylogenomics of Terrestrial Cyanobacteria.</title>
        <authorList>
            <person name="Ward R.D."/>
            <person name="Stajich J.E."/>
            <person name="Johansen J.R."/>
            <person name="Huntemann M."/>
            <person name="Clum A."/>
            <person name="Foster B."/>
            <person name="Foster B."/>
            <person name="Roux S."/>
            <person name="Palaniappan K."/>
            <person name="Varghese N."/>
            <person name="Mukherjee S."/>
            <person name="Reddy T.B.K."/>
            <person name="Daum C."/>
            <person name="Copeland A."/>
            <person name="Chen I.A."/>
            <person name="Ivanova N.N."/>
            <person name="Kyrpides N.C."/>
            <person name="Shapiro N."/>
            <person name="Eloe-Fadrosh E.A."/>
            <person name="Pietrasiak N."/>
        </authorList>
    </citation>
    <scope>NUCLEOTIDE SEQUENCE</scope>
    <source>
        <strain evidence="2">CPER-KK1</strain>
    </source>
</reference>
<name>A0A951PHP5_9CYAN</name>
<accession>A0A951PHP5</accession>
<dbReference type="Gene3D" id="2.170.150.40">
    <property type="entry name" value="Domain of unknown function (DUF427)"/>
    <property type="match status" value="1"/>
</dbReference>
<dbReference type="AlphaFoldDB" id="A0A951PHP5"/>
<comment type="caution">
    <text evidence="2">The sequence shown here is derived from an EMBL/GenBank/DDBJ whole genome shotgun (WGS) entry which is preliminary data.</text>
</comment>
<evidence type="ECO:0000313" key="3">
    <source>
        <dbReference type="Proteomes" id="UP000753908"/>
    </source>
</evidence>
<dbReference type="Pfam" id="PF04248">
    <property type="entry name" value="NTP_transf_9"/>
    <property type="match status" value="1"/>
</dbReference>
<feature type="domain" description="DUF427" evidence="1">
    <location>
        <begin position="3"/>
        <end position="88"/>
    </location>
</feature>
<gene>
    <name evidence="2" type="ORF">KME25_04870</name>
</gene>
<reference evidence="2" key="1">
    <citation type="submission" date="2021-05" db="EMBL/GenBank/DDBJ databases">
        <authorList>
            <person name="Pietrasiak N."/>
            <person name="Ward R."/>
            <person name="Stajich J.E."/>
            <person name="Kurbessoian T."/>
        </authorList>
    </citation>
    <scope>NUCLEOTIDE SEQUENCE</scope>
    <source>
        <strain evidence="2">CPER-KK1</strain>
    </source>
</reference>
<proteinExistence type="predicted"/>
<sequence>MPKAIWNGAVLAESDKCEVVEGNQYFPPDSINKQYFQESSTHTSCPWKGQASYYTIEVDGQQNKDAAWYYPTAKDKAKNIEGYIAFWKGVKVEV</sequence>
<dbReference type="InterPro" id="IPR007361">
    <property type="entry name" value="DUF427"/>
</dbReference>
<evidence type="ECO:0000259" key="1">
    <source>
        <dbReference type="Pfam" id="PF04248"/>
    </source>
</evidence>